<evidence type="ECO:0000313" key="2">
    <source>
        <dbReference type="EMBL" id="SVD42278.1"/>
    </source>
</evidence>
<dbReference type="Pfam" id="PF02594">
    <property type="entry name" value="DUF167"/>
    <property type="match status" value="1"/>
</dbReference>
<organism evidence="2">
    <name type="scientific">marine metagenome</name>
    <dbReference type="NCBI Taxonomy" id="408172"/>
    <lineage>
        <taxon>unclassified sequences</taxon>
        <taxon>metagenomes</taxon>
        <taxon>ecological metagenomes</taxon>
    </lineage>
</organism>
<dbReference type="HAMAP" id="MF_00634">
    <property type="entry name" value="UPF0235"/>
    <property type="match status" value="1"/>
</dbReference>
<dbReference type="SMART" id="SM01152">
    <property type="entry name" value="DUF167"/>
    <property type="match status" value="1"/>
</dbReference>
<dbReference type="AlphaFoldDB" id="A0A382V8L9"/>
<dbReference type="NCBIfam" id="TIGR00251">
    <property type="entry name" value="DUF167 family protein"/>
    <property type="match status" value="1"/>
</dbReference>
<dbReference type="PANTHER" id="PTHR13420">
    <property type="entry name" value="UPF0235 PROTEIN C15ORF40"/>
    <property type="match status" value="1"/>
</dbReference>
<evidence type="ECO:0000256" key="1">
    <source>
        <dbReference type="ARBA" id="ARBA00010364"/>
    </source>
</evidence>
<protein>
    <submittedName>
        <fullName evidence="2">Uncharacterized protein</fullName>
    </submittedName>
</protein>
<name>A0A382V8L9_9ZZZZ</name>
<comment type="similarity">
    <text evidence="1">Belongs to the UPF0235 family.</text>
</comment>
<dbReference type="Gene3D" id="3.30.1200.10">
    <property type="entry name" value="YggU-like"/>
    <property type="match status" value="1"/>
</dbReference>
<dbReference type="InterPro" id="IPR036591">
    <property type="entry name" value="YggU-like_sf"/>
</dbReference>
<dbReference type="PANTHER" id="PTHR13420:SF7">
    <property type="entry name" value="UPF0235 PROTEIN C15ORF40"/>
    <property type="match status" value="1"/>
</dbReference>
<dbReference type="GO" id="GO:0005737">
    <property type="term" value="C:cytoplasm"/>
    <property type="evidence" value="ECO:0007669"/>
    <property type="project" value="TreeGrafter"/>
</dbReference>
<sequence>MVAPSNLFYIVNDKFRVIVRLTPKASQNSIVSLAHETEGNVVIKTSVTATPEAGKANTALLKLLATEWKLPKSSLTIIKGATTRRKIIEIAKDRQIVEPVLTTWIKRRANKNVYLER</sequence>
<dbReference type="SUPFAM" id="SSF69786">
    <property type="entry name" value="YggU-like"/>
    <property type="match status" value="1"/>
</dbReference>
<gene>
    <name evidence="2" type="ORF">METZ01_LOCUS395132</name>
</gene>
<accession>A0A382V8L9</accession>
<reference evidence="2" key="1">
    <citation type="submission" date="2018-05" db="EMBL/GenBank/DDBJ databases">
        <authorList>
            <person name="Lanie J.A."/>
            <person name="Ng W.-L."/>
            <person name="Kazmierczak K.M."/>
            <person name="Andrzejewski T.M."/>
            <person name="Davidsen T.M."/>
            <person name="Wayne K.J."/>
            <person name="Tettelin H."/>
            <person name="Glass J.I."/>
            <person name="Rusch D."/>
            <person name="Podicherti R."/>
            <person name="Tsui H.-C.T."/>
            <person name="Winkler M.E."/>
        </authorList>
    </citation>
    <scope>NUCLEOTIDE SEQUENCE</scope>
</reference>
<dbReference type="InterPro" id="IPR003746">
    <property type="entry name" value="DUF167"/>
</dbReference>
<proteinExistence type="inferred from homology"/>
<dbReference type="EMBL" id="UINC01149666">
    <property type="protein sequence ID" value="SVD42278.1"/>
    <property type="molecule type" value="Genomic_DNA"/>
</dbReference>